<keyword evidence="4" id="KW-1185">Reference proteome</keyword>
<dbReference type="PROSITE" id="PS51208">
    <property type="entry name" value="AUTOTRANSPORTER"/>
    <property type="match status" value="1"/>
</dbReference>
<dbReference type="Proteomes" id="UP000324738">
    <property type="component" value="Unassembled WGS sequence"/>
</dbReference>
<dbReference type="InterPro" id="IPR005546">
    <property type="entry name" value="Autotransporte_beta"/>
</dbReference>
<feature type="domain" description="Autotransporter" evidence="2">
    <location>
        <begin position="932"/>
        <end position="1208"/>
    </location>
</feature>
<dbReference type="InterPro" id="IPR006315">
    <property type="entry name" value="OM_autotransptr_brl_dom"/>
</dbReference>
<proteinExistence type="predicted"/>
<evidence type="ECO:0000256" key="1">
    <source>
        <dbReference type="SAM" id="MobiDB-lite"/>
    </source>
</evidence>
<dbReference type="RefSeq" id="WP_149301326.1">
    <property type="nucleotide sequence ID" value="NZ_VTWH01000004.1"/>
</dbReference>
<dbReference type="Pfam" id="PF03797">
    <property type="entry name" value="Autotransporter"/>
    <property type="match status" value="1"/>
</dbReference>
<feature type="region of interest" description="Disordered" evidence="1">
    <location>
        <begin position="916"/>
        <end position="937"/>
    </location>
</feature>
<dbReference type="GO" id="GO:0019867">
    <property type="term" value="C:outer membrane"/>
    <property type="evidence" value="ECO:0007669"/>
    <property type="project" value="InterPro"/>
</dbReference>
<dbReference type="InterPro" id="IPR012332">
    <property type="entry name" value="Autotransporter_pectin_lyase_C"/>
</dbReference>
<name>A0A5B0DRQ6_9HYPH</name>
<accession>A0A5B0DRQ6</accession>
<dbReference type="Gene3D" id="2.160.20.20">
    <property type="match status" value="2"/>
</dbReference>
<gene>
    <name evidence="3" type="ORF">FPY71_16020</name>
</gene>
<organism evidence="3 4">
    <name type="scientific">Aureimonas fodinaquatilis</name>
    <dbReference type="NCBI Taxonomy" id="2565783"/>
    <lineage>
        <taxon>Bacteria</taxon>
        <taxon>Pseudomonadati</taxon>
        <taxon>Pseudomonadota</taxon>
        <taxon>Alphaproteobacteria</taxon>
        <taxon>Hyphomicrobiales</taxon>
        <taxon>Aurantimonadaceae</taxon>
        <taxon>Aureimonas</taxon>
    </lineage>
</organism>
<dbReference type="OrthoDB" id="7872833at2"/>
<dbReference type="Gene3D" id="2.40.128.130">
    <property type="entry name" value="Autotransporter beta-domain"/>
    <property type="match status" value="1"/>
</dbReference>
<dbReference type="InterPro" id="IPR036709">
    <property type="entry name" value="Autotransporte_beta_dom_sf"/>
</dbReference>
<dbReference type="AlphaFoldDB" id="A0A5B0DRQ6"/>
<dbReference type="EMBL" id="VTWH01000004">
    <property type="protein sequence ID" value="KAA0969053.1"/>
    <property type="molecule type" value="Genomic_DNA"/>
</dbReference>
<evidence type="ECO:0000313" key="4">
    <source>
        <dbReference type="Proteomes" id="UP000324738"/>
    </source>
</evidence>
<evidence type="ECO:0000259" key="2">
    <source>
        <dbReference type="PROSITE" id="PS51208"/>
    </source>
</evidence>
<dbReference type="NCBIfam" id="TIGR01414">
    <property type="entry name" value="autotrans_barl"/>
    <property type="match status" value="1"/>
</dbReference>
<dbReference type="SMART" id="SM00869">
    <property type="entry name" value="Autotransporter"/>
    <property type="match status" value="1"/>
</dbReference>
<sequence length="1208" mass="120962">MSKATSAGGTRRRISAVLLSTTAVVSLALPGIGVAQERTINSDAVLESDSSYAGIRIISGATVVGENIVLTQSSNAYGAQVVDGSLTLNGGSITQAGAGKYVTGVGVVSGTADVTNMTININGAKDASALYSNGAAGIISASGLDVYLNAVGSTTAEPASAVKVRAGTVATEGSTFRIDGDTVFGLLASGNNGNQAFVESRNDTITTSGSRGYGAFAFSDDRGTSSGTITLDGSSISTAGERGFALAAQGRGAIINANGTLLVTSGDNAHAANASGSQINLTNATIVTNGFHSYGVSATAGSLGQPSSITLNGGSILTANETGRGTQNGDGSRAYALYASGAGAQVSASQTSIQTLGQRAYGAYAINGSSIDLSNLSISTDGFMAYGVYASSPNSVLTANNVNIVTNGQAGDAAWAYNGGVLNLNGGLYLVQGGQNPNSPGETANGLVAVGGVDGQNNGVINANGINVVTQGANSSGIKVGALIGTSRTSGIVNLQNSNITVNGQGAYAASLAYGGSLTSSNSNFTSLQGAGFLLSDSASLTLTGTSVASLQETFVSQLSSSGQSQTISVGAGTVATRNNGTLLAVERSQDGADGVVNLVLGAGSNTSGNIVDLDTKTSGRTNVTLAAGALWKGQMLGVSGFQGQPGGSAEFQGPVAIEGDLAGNGTSFIFSPEGGSITGNVGLSQGSRTTGGSIETPITVGGNFSVDETSVMGGNWAITGDLANAGTLTPGNSIGRVSVGGNLSLAPASVYEVDVDAAGNADRVDVAGTANLAGSVTVTPLGGFVLNQPYTILTAGTLGGSTFDSVSMADDYAFIAPTLSYVDASVLLTIARNTVSYASLATTANQTSVANALETLPLSSELGSVIAYSTAPAARGAFDQLSGEVHSSLKTGLSEESGHVRDIAMDRIRAAFDSTSAAGSTSGPWEGGQPANSPEPAAWARVYGSWGHTSGNGNAGRLDRDTGGFIAGVDGFVQDTVHLGMLAGYSRSSFDVESRASSADIDTYHLGIYAGTQVHGFGLRGGLAYSWHDIETSRSVAFPGFVDALSGDYNAGTAQVFAELGYAIDMPGARIEPFAGIAYVNVDVDGFTETGGAAALSTASSNFETVYTTLGIRGETEFALNEVALRATGMVGWRHAFNDTVPASTFLFDSGSPFETAGVPIARNAAVLEVGLETDLTPDASLGISYNGQFGDGAQEHGARATFAYRF</sequence>
<comment type="caution">
    <text evidence="3">The sequence shown here is derived from an EMBL/GenBank/DDBJ whole genome shotgun (WGS) entry which is preliminary data.</text>
</comment>
<reference evidence="3 4" key="1">
    <citation type="submission" date="2019-08" db="EMBL/GenBank/DDBJ databases">
        <title>Aureimonas fodiniaquatilis sp. nov., isolated from a coal mine wastewater.</title>
        <authorList>
            <person name="Kim W."/>
        </authorList>
    </citation>
    <scope>NUCLEOTIDE SEQUENCE [LARGE SCALE GENOMIC DNA]</scope>
    <source>
        <strain evidence="3 4">CAU 1482</strain>
    </source>
</reference>
<evidence type="ECO:0000313" key="3">
    <source>
        <dbReference type="EMBL" id="KAA0969053.1"/>
    </source>
</evidence>
<protein>
    <submittedName>
        <fullName evidence="3">Autotransporter domain-containing protein</fullName>
    </submittedName>
</protein>
<dbReference type="SUPFAM" id="SSF103515">
    <property type="entry name" value="Autotransporter"/>
    <property type="match status" value="1"/>
</dbReference>